<dbReference type="CDD" id="cd09627">
    <property type="entry name" value="DOMON_murB_like"/>
    <property type="match status" value="1"/>
</dbReference>
<reference evidence="1 2" key="1">
    <citation type="journal article" date="2020" name="ISME J.">
        <title>Comparative genomics reveals insights into cyanobacterial evolution and habitat adaptation.</title>
        <authorList>
            <person name="Chen M.Y."/>
            <person name="Teng W.K."/>
            <person name="Zhao L."/>
            <person name="Hu C.X."/>
            <person name="Zhou Y.K."/>
            <person name="Han B.P."/>
            <person name="Song L.R."/>
            <person name="Shu W.S."/>
        </authorList>
    </citation>
    <scope>NUCLEOTIDE SEQUENCE [LARGE SCALE GENOMIC DNA]</scope>
    <source>
        <strain evidence="1 2">FACHB-391</strain>
    </source>
</reference>
<name>A0ABR8EZM0_NOSLI</name>
<dbReference type="Proteomes" id="UP000604661">
    <property type="component" value="Unassembled WGS sequence"/>
</dbReference>
<dbReference type="Gene3D" id="2.60.40.1190">
    <property type="match status" value="1"/>
</dbReference>
<dbReference type="EMBL" id="JACJTE010000022">
    <property type="protein sequence ID" value="MBD2562866.1"/>
    <property type="molecule type" value="Genomic_DNA"/>
</dbReference>
<keyword evidence="2" id="KW-1185">Reference proteome</keyword>
<evidence type="ECO:0000313" key="2">
    <source>
        <dbReference type="Proteomes" id="UP000604661"/>
    </source>
</evidence>
<organism evidence="1 2">
    <name type="scientific">Nostoc linckia FACHB-391</name>
    <dbReference type="NCBI Taxonomy" id="2692906"/>
    <lineage>
        <taxon>Bacteria</taxon>
        <taxon>Bacillati</taxon>
        <taxon>Cyanobacteriota</taxon>
        <taxon>Cyanophyceae</taxon>
        <taxon>Nostocales</taxon>
        <taxon>Nostocaceae</taxon>
        <taxon>Nostoc</taxon>
    </lineage>
</organism>
<sequence>MNNQTFSLQPFPSNQSLPNLKIAGNIARNSNQLAICYMLGGDIKEIALPRLTPPSNTPSREHELWKDTCFEFFLGIRNSQRYWEFNLSPGGHWNVYRFDGYRQGMQEETAFEKLPFNVHNQGDGLALALDVDLDKIISAEQAIEVAITTVLKHRNASMSYWALTHRGGEADFHLRSSFIIEL</sequence>
<accession>A0ABR8EZM0</accession>
<evidence type="ECO:0000313" key="1">
    <source>
        <dbReference type="EMBL" id="MBD2562866.1"/>
    </source>
</evidence>
<dbReference type="RefSeq" id="WP_190895492.1">
    <property type="nucleotide sequence ID" value="NZ_JACJTE010000022.1"/>
</dbReference>
<comment type="caution">
    <text evidence="1">The sequence shown here is derived from an EMBL/GenBank/DDBJ whole genome shotgun (WGS) entry which is preliminary data.</text>
</comment>
<proteinExistence type="predicted"/>
<gene>
    <name evidence="1" type="ORF">H6G95_20040</name>
</gene>
<protein>
    <submittedName>
        <fullName evidence="1">DOMON-like domain-containing protein</fullName>
    </submittedName>
</protein>